<evidence type="ECO:0000313" key="5">
    <source>
        <dbReference type="EMBL" id="MCW4471444.1"/>
    </source>
</evidence>
<organism evidence="5 6">
    <name type="scientific">Xanthomonas chitinilytica</name>
    <dbReference type="NCBI Taxonomy" id="2989819"/>
    <lineage>
        <taxon>Bacteria</taxon>
        <taxon>Pseudomonadati</taxon>
        <taxon>Pseudomonadota</taxon>
        <taxon>Gammaproteobacteria</taxon>
        <taxon>Lysobacterales</taxon>
        <taxon>Lysobacteraceae</taxon>
        <taxon>Xanthomonas</taxon>
    </lineage>
</organism>
<dbReference type="PANTHER" id="PTHR48081">
    <property type="entry name" value="AB HYDROLASE SUPERFAMILY PROTEIN C4A8.06C"/>
    <property type="match status" value="1"/>
</dbReference>
<evidence type="ECO:0000256" key="3">
    <source>
        <dbReference type="SAM" id="SignalP"/>
    </source>
</evidence>
<keyword evidence="6" id="KW-1185">Reference proteome</keyword>
<gene>
    <name evidence="5" type="ORF">OK345_02855</name>
</gene>
<feature type="signal peptide" evidence="3">
    <location>
        <begin position="1"/>
        <end position="22"/>
    </location>
</feature>
<dbReference type="InterPro" id="IPR050300">
    <property type="entry name" value="GDXG_lipolytic_enzyme"/>
</dbReference>
<evidence type="ECO:0000256" key="1">
    <source>
        <dbReference type="ARBA" id="ARBA00010515"/>
    </source>
</evidence>
<dbReference type="RefSeq" id="WP_265126397.1">
    <property type="nucleotide sequence ID" value="NZ_JAPCHY010000002.1"/>
</dbReference>
<dbReference type="Pfam" id="PF20434">
    <property type="entry name" value="BD-FAE"/>
    <property type="match status" value="1"/>
</dbReference>
<sequence>MRRDMQWIMAMLFGFAVLSASAQESAAPAIERIEGGDGQPMAVHVFAPPQPAKAPRAAIVLFHGGGWTVGEASWIHGTARLLAEAGMVAVSVEYRLSNRDDVTPFDAVADARAAIRWVRREATRLGVDPGRVAAGGISAGGHLAAATAVFDEPSADAVPARPDALVLSSAAVAVAGDGWFRRLAGGAAQAAALSPDRYVRHGMPPTILLQGEEDSVTPAAGARDFCDSLRRVGTTCELHLYPGVGHLFTRNLAQQEEPDYSALDADIRAQGNAAVVAFLRGLGFAGD</sequence>
<keyword evidence="2 5" id="KW-0378">Hydrolase</keyword>
<proteinExistence type="inferred from homology"/>
<feature type="domain" description="BD-FAE-like" evidence="4">
    <location>
        <begin position="49"/>
        <end position="150"/>
    </location>
</feature>
<dbReference type="InterPro" id="IPR049492">
    <property type="entry name" value="BD-FAE-like_dom"/>
</dbReference>
<evidence type="ECO:0000256" key="2">
    <source>
        <dbReference type="ARBA" id="ARBA00022801"/>
    </source>
</evidence>
<protein>
    <submittedName>
        <fullName evidence="5">Alpha/beta hydrolase</fullName>
    </submittedName>
</protein>
<evidence type="ECO:0000313" key="6">
    <source>
        <dbReference type="Proteomes" id="UP001209922"/>
    </source>
</evidence>
<dbReference type="EMBL" id="JAPCHY010000002">
    <property type="protein sequence ID" value="MCW4471444.1"/>
    <property type="molecule type" value="Genomic_DNA"/>
</dbReference>
<dbReference type="GO" id="GO:0016787">
    <property type="term" value="F:hydrolase activity"/>
    <property type="evidence" value="ECO:0007669"/>
    <property type="project" value="UniProtKB-KW"/>
</dbReference>
<comment type="caution">
    <text evidence="5">The sequence shown here is derived from an EMBL/GenBank/DDBJ whole genome shotgun (WGS) entry which is preliminary data.</text>
</comment>
<dbReference type="PANTHER" id="PTHR48081:SF30">
    <property type="entry name" value="ACETYL-HYDROLASE LIPR-RELATED"/>
    <property type="match status" value="1"/>
</dbReference>
<dbReference type="Gene3D" id="3.40.50.1820">
    <property type="entry name" value="alpha/beta hydrolase"/>
    <property type="match status" value="1"/>
</dbReference>
<comment type="similarity">
    <text evidence="1">Belongs to the 'GDXG' lipolytic enzyme family.</text>
</comment>
<name>A0ABT3JSH7_9XANT</name>
<dbReference type="InterPro" id="IPR029058">
    <property type="entry name" value="AB_hydrolase_fold"/>
</dbReference>
<dbReference type="SUPFAM" id="SSF53474">
    <property type="entry name" value="alpha/beta-Hydrolases"/>
    <property type="match status" value="1"/>
</dbReference>
<feature type="chain" id="PRO_5045446953" evidence="3">
    <location>
        <begin position="23"/>
        <end position="287"/>
    </location>
</feature>
<reference evidence="5 6" key="1">
    <citation type="submission" date="2022-10" db="EMBL/GenBank/DDBJ databases">
        <title>Xanthomonas sp. H13-6.</title>
        <authorList>
            <person name="Liu X."/>
            <person name="Deng Z."/>
            <person name="Jiang Y."/>
            <person name="Yu T."/>
            <person name="Ai J."/>
        </authorList>
    </citation>
    <scope>NUCLEOTIDE SEQUENCE [LARGE SCALE GENOMIC DNA]</scope>
    <source>
        <strain evidence="5 6">H13-6</strain>
    </source>
</reference>
<evidence type="ECO:0000259" key="4">
    <source>
        <dbReference type="Pfam" id="PF20434"/>
    </source>
</evidence>
<keyword evidence="3" id="KW-0732">Signal</keyword>
<dbReference type="Proteomes" id="UP001209922">
    <property type="component" value="Unassembled WGS sequence"/>
</dbReference>
<accession>A0ABT3JSH7</accession>